<keyword evidence="4 6" id="KW-0472">Membrane</keyword>
<dbReference type="Gene3D" id="1.10.1450.10">
    <property type="entry name" value="Tetraspanin"/>
    <property type="match status" value="1"/>
</dbReference>
<dbReference type="SUPFAM" id="SSF48652">
    <property type="entry name" value="Tetraspanin"/>
    <property type="match status" value="1"/>
</dbReference>
<dbReference type="CDD" id="cd03127">
    <property type="entry name" value="tetraspanin_LEL"/>
    <property type="match status" value="1"/>
</dbReference>
<feature type="region of interest" description="Disordered" evidence="5">
    <location>
        <begin position="1"/>
        <end position="55"/>
    </location>
</feature>
<gene>
    <name evidence="7" type="primary">AVEN_140753_1</name>
    <name evidence="7" type="ORF">CDAR_317801</name>
</gene>
<feature type="compositionally biased region" description="Basic and acidic residues" evidence="5">
    <location>
        <begin position="23"/>
        <end position="35"/>
    </location>
</feature>
<comment type="subcellular location">
    <subcellularLocation>
        <location evidence="1">Membrane</location>
        <topology evidence="1">Multi-pass membrane protein</topology>
    </subcellularLocation>
</comment>
<protein>
    <submittedName>
        <fullName evidence="7">Tetraspanin</fullName>
    </submittedName>
</protein>
<dbReference type="Pfam" id="PF00335">
    <property type="entry name" value="Tetraspanin"/>
    <property type="match status" value="1"/>
</dbReference>
<evidence type="ECO:0000256" key="2">
    <source>
        <dbReference type="ARBA" id="ARBA00022692"/>
    </source>
</evidence>
<dbReference type="PANTHER" id="PTHR19282:SF534">
    <property type="entry name" value="TETRASPANIN FAMILY-RELATED"/>
    <property type="match status" value="1"/>
</dbReference>
<accession>A0AAV4WUH0</accession>
<dbReference type="InterPro" id="IPR008952">
    <property type="entry name" value="Tetraspanin_EC2_sf"/>
</dbReference>
<dbReference type="EMBL" id="BPLQ01015033">
    <property type="protein sequence ID" value="GIY85320.1"/>
    <property type="molecule type" value="Genomic_DNA"/>
</dbReference>
<dbReference type="AlphaFoldDB" id="A0AAV4WUH0"/>
<comment type="caution">
    <text evidence="7">The sequence shown here is derived from an EMBL/GenBank/DDBJ whole genome shotgun (WGS) entry which is preliminary data.</text>
</comment>
<evidence type="ECO:0000256" key="6">
    <source>
        <dbReference type="SAM" id="Phobius"/>
    </source>
</evidence>
<feature type="transmembrane region" description="Helical" evidence="6">
    <location>
        <begin position="284"/>
        <end position="312"/>
    </location>
</feature>
<feature type="transmembrane region" description="Helical" evidence="6">
    <location>
        <begin position="99"/>
        <end position="121"/>
    </location>
</feature>
<dbReference type="Proteomes" id="UP001054837">
    <property type="component" value="Unassembled WGS sequence"/>
</dbReference>
<sequence>MTTANDNGRADIEMSERSSPPQTDKDSTENNRDASHAPNDTPPPPPPKRDHRPAADSDRIAPEYAQVNKRKKLVSFPPRPDFVFKPESAGDRMTCLKNCLVVVNLLVWLLGAIMTAIGIWVKVDKDFFKIQSQLDLSQFNTSSTVLIVVGVVIMLVGFLGCWGAMASKIWMLIIFIIIVIIIIIMEIAAIALVWSAVVNKNMQEEVKLKAKSTMHHMMDDEASRQFIEMVQRKLQCCGVDGVKDYSMDPANPKPVPPSCINTDTSKPYERGCYDAIVEFLKNKAAIVGGVALAVLLLQIGVLVFTTCLICSIKNAATNVIF</sequence>
<reference evidence="7 8" key="1">
    <citation type="submission" date="2021-06" db="EMBL/GenBank/DDBJ databases">
        <title>Caerostris darwini draft genome.</title>
        <authorList>
            <person name="Kono N."/>
            <person name="Arakawa K."/>
        </authorList>
    </citation>
    <scope>NUCLEOTIDE SEQUENCE [LARGE SCALE GENOMIC DNA]</scope>
</reference>
<proteinExistence type="predicted"/>
<dbReference type="GO" id="GO:0005886">
    <property type="term" value="C:plasma membrane"/>
    <property type="evidence" value="ECO:0007669"/>
    <property type="project" value="TreeGrafter"/>
</dbReference>
<feature type="transmembrane region" description="Helical" evidence="6">
    <location>
        <begin position="169"/>
        <end position="194"/>
    </location>
</feature>
<feature type="transmembrane region" description="Helical" evidence="6">
    <location>
        <begin position="141"/>
        <end position="162"/>
    </location>
</feature>
<dbReference type="PANTHER" id="PTHR19282">
    <property type="entry name" value="TETRASPANIN"/>
    <property type="match status" value="1"/>
</dbReference>
<evidence type="ECO:0000256" key="3">
    <source>
        <dbReference type="ARBA" id="ARBA00022989"/>
    </source>
</evidence>
<keyword evidence="3 6" id="KW-1133">Transmembrane helix</keyword>
<evidence type="ECO:0000256" key="1">
    <source>
        <dbReference type="ARBA" id="ARBA00004141"/>
    </source>
</evidence>
<evidence type="ECO:0000313" key="7">
    <source>
        <dbReference type="EMBL" id="GIY85320.1"/>
    </source>
</evidence>
<dbReference type="InterPro" id="IPR018499">
    <property type="entry name" value="Tetraspanin/Peripherin"/>
</dbReference>
<keyword evidence="2 6" id="KW-0812">Transmembrane</keyword>
<evidence type="ECO:0000256" key="4">
    <source>
        <dbReference type="ARBA" id="ARBA00023136"/>
    </source>
</evidence>
<name>A0AAV4WUH0_9ARAC</name>
<evidence type="ECO:0000256" key="5">
    <source>
        <dbReference type="SAM" id="MobiDB-lite"/>
    </source>
</evidence>
<organism evidence="7 8">
    <name type="scientific">Caerostris darwini</name>
    <dbReference type="NCBI Taxonomy" id="1538125"/>
    <lineage>
        <taxon>Eukaryota</taxon>
        <taxon>Metazoa</taxon>
        <taxon>Ecdysozoa</taxon>
        <taxon>Arthropoda</taxon>
        <taxon>Chelicerata</taxon>
        <taxon>Arachnida</taxon>
        <taxon>Araneae</taxon>
        <taxon>Araneomorphae</taxon>
        <taxon>Entelegynae</taxon>
        <taxon>Araneoidea</taxon>
        <taxon>Araneidae</taxon>
        <taxon>Caerostris</taxon>
    </lineage>
</organism>
<evidence type="ECO:0000313" key="8">
    <source>
        <dbReference type="Proteomes" id="UP001054837"/>
    </source>
</evidence>
<dbReference type="PRINTS" id="PR00259">
    <property type="entry name" value="TMFOUR"/>
</dbReference>
<keyword evidence="8" id="KW-1185">Reference proteome</keyword>